<dbReference type="Proteomes" id="UP001291623">
    <property type="component" value="Unassembled WGS sequence"/>
</dbReference>
<dbReference type="AlphaFoldDB" id="A0AAE1V9B3"/>
<dbReference type="EMBL" id="JAVYJV010000015">
    <property type="protein sequence ID" value="KAK4353064.1"/>
    <property type="molecule type" value="Genomic_DNA"/>
</dbReference>
<accession>A0AAE1V9B3</accession>
<name>A0AAE1V9B3_9SOLA</name>
<sequence>MENSLMKSDSPESNILRRISKGLEDWRQTQPTSEGSTAVRPSPADITLIWREVASGPSKSRVYGLGVLRSSLRPSPLLSNAFTSQNMKEMEAM</sequence>
<keyword evidence="3" id="KW-1185">Reference proteome</keyword>
<feature type="region of interest" description="Disordered" evidence="1">
    <location>
        <begin position="1"/>
        <end position="41"/>
    </location>
</feature>
<gene>
    <name evidence="2" type="ORF">RND71_028582</name>
</gene>
<protein>
    <submittedName>
        <fullName evidence="2">Uncharacterized protein</fullName>
    </submittedName>
</protein>
<evidence type="ECO:0000256" key="1">
    <source>
        <dbReference type="SAM" id="MobiDB-lite"/>
    </source>
</evidence>
<feature type="compositionally biased region" description="Polar residues" evidence="1">
    <location>
        <begin position="1"/>
        <end position="13"/>
    </location>
</feature>
<organism evidence="2 3">
    <name type="scientific">Anisodus tanguticus</name>
    <dbReference type="NCBI Taxonomy" id="243964"/>
    <lineage>
        <taxon>Eukaryota</taxon>
        <taxon>Viridiplantae</taxon>
        <taxon>Streptophyta</taxon>
        <taxon>Embryophyta</taxon>
        <taxon>Tracheophyta</taxon>
        <taxon>Spermatophyta</taxon>
        <taxon>Magnoliopsida</taxon>
        <taxon>eudicotyledons</taxon>
        <taxon>Gunneridae</taxon>
        <taxon>Pentapetalae</taxon>
        <taxon>asterids</taxon>
        <taxon>lamiids</taxon>
        <taxon>Solanales</taxon>
        <taxon>Solanaceae</taxon>
        <taxon>Solanoideae</taxon>
        <taxon>Hyoscyameae</taxon>
        <taxon>Anisodus</taxon>
    </lineage>
</organism>
<reference evidence="2" key="1">
    <citation type="submission" date="2023-12" db="EMBL/GenBank/DDBJ databases">
        <title>Genome assembly of Anisodus tanguticus.</title>
        <authorList>
            <person name="Wang Y.-J."/>
        </authorList>
    </citation>
    <scope>NUCLEOTIDE SEQUENCE</scope>
    <source>
        <strain evidence="2">KB-2021</strain>
        <tissue evidence="2">Leaf</tissue>
    </source>
</reference>
<evidence type="ECO:0000313" key="3">
    <source>
        <dbReference type="Proteomes" id="UP001291623"/>
    </source>
</evidence>
<comment type="caution">
    <text evidence="2">The sequence shown here is derived from an EMBL/GenBank/DDBJ whole genome shotgun (WGS) entry which is preliminary data.</text>
</comment>
<proteinExistence type="predicted"/>
<evidence type="ECO:0000313" key="2">
    <source>
        <dbReference type="EMBL" id="KAK4353064.1"/>
    </source>
</evidence>